<dbReference type="GO" id="GO:0016301">
    <property type="term" value="F:kinase activity"/>
    <property type="evidence" value="ECO:0007669"/>
    <property type="project" value="UniProtKB-KW"/>
</dbReference>
<proteinExistence type="predicted"/>
<dbReference type="PANTHER" id="PTHR21310:SF42">
    <property type="entry name" value="BIFUNCTIONAL AAC_APH"/>
    <property type="match status" value="1"/>
</dbReference>
<evidence type="ECO:0000259" key="1">
    <source>
        <dbReference type="Pfam" id="PF01636"/>
    </source>
</evidence>
<dbReference type="Pfam" id="PF01636">
    <property type="entry name" value="APH"/>
    <property type="match status" value="1"/>
</dbReference>
<protein>
    <submittedName>
        <fullName evidence="2">Aminoglycoside phosphotransferase (APT) family kinase protein</fullName>
    </submittedName>
</protein>
<keyword evidence="3" id="KW-1185">Reference proteome</keyword>
<organism evidence="2 3">
    <name type="scientific">Actinomycetospora succinea</name>
    <dbReference type="NCBI Taxonomy" id="663603"/>
    <lineage>
        <taxon>Bacteria</taxon>
        <taxon>Bacillati</taxon>
        <taxon>Actinomycetota</taxon>
        <taxon>Actinomycetes</taxon>
        <taxon>Pseudonocardiales</taxon>
        <taxon>Pseudonocardiaceae</taxon>
        <taxon>Actinomycetospora</taxon>
    </lineage>
</organism>
<dbReference type="Gene3D" id="3.90.1200.10">
    <property type="match status" value="1"/>
</dbReference>
<keyword evidence="2" id="KW-0808">Transferase</keyword>
<evidence type="ECO:0000313" key="2">
    <source>
        <dbReference type="EMBL" id="TDQ62635.1"/>
    </source>
</evidence>
<keyword evidence="2" id="KW-0418">Kinase</keyword>
<dbReference type="InterPro" id="IPR011009">
    <property type="entry name" value="Kinase-like_dom_sf"/>
</dbReference>
<name>A0A4R6VL23_9PSEU</name>
<evidence type="ECO:0000313" key="3">
    <source>
        <dbReference type="Proteomes" id="UP000295705"/>
    </source>
</evidence>
<dbReference type="OrthoDB" id="9797603at2"/>
<reference evidence="2 3" key="1">
    <citation type="submission" date="2019-03" db="EMBL/GenBank/DDBJ databases">
        <title>Genomic Encyclopedia of Type Strains, Phase IV (KMG-IV): sequencing the most valuable type-strain genomes for metagenomic binning, comparative biology and taxonomic classification.</title>
        <authorList>
            <person name="Goeker M."/>
        </authorList>
    </citation>
    <scope>NUCLEOTIDE SEQUENCE [LARGE SCALE GENOMIC DNA]</scope>
    <source>
        <strain evidence="2 3">DSM 45775</strain>
    </source>
</reference>
<accession>A0A4R6VL23</accession>
<feature type="domain" description="Aminoglycoside phosphotransferase" evidence="1">
    <location>
        <begin position="5"/>
        <end position="216"/>
    </location>
</feature>
<comment type="caution">
    <text evidence="2">The sequence shown here is derived from an EMBL/GenBank/DDBJ whole genome shotgun (WGS) entry which is preliminary data.</text>
</comment>
<sequence length="249" mass="26712">MSRVPLGSGWDSDAVLVDGRWVERTARRPAAGAGLEREVRLLPWLARRLPVAVPEPRLVGRSPVTVRHALLRGEALDAPRPAQGATLGTFLRALHDVSLEDAVARGLPGPATTRGWRDRAFARFEAEVVPRLADPVALRERLDRLRDAPAAVVVHGDLRPEHVLIEGGRITGVLDWSDARAGDPAKDLVWPLLETPPDVAAAVTAAYGADLTDRARDWRAVGPCYAVAHGLDTGDAALVHASLERLAAG</sequence>
<dbReference type="InterPro" id="IPR051678">
    <property type="entry name" value="AGP_Transferase"/>
</dbReference>
<gene>
    <name evidence="2" type="ORF">EV188_102290</name>
</gene>
<dbReference type="SUPFAM" id="SSF56112">
    <property type="entry name" value="Protein kinase-like (PK-like)"/>
    <property type="match status" value="1"/>
</dbReference>
<dbReference type="AlphaFoldDB" id="A0A4R6VL23"/>
<dbReference type="Proteomes" id="UP000295705">
    <property type="component" value="Unassembled WGS sequence"/>
</dbReference>
<dbReference type="InterPro" id="IPR002575">
    <property type="entry name" value="Aminoglycoside_PTrfase"/>
</dbReference>
<dbReference type="EMBL" id="SNYO01000002">
    <property type="protein sequence ID" value="TDQ62635.1"/>
    <property type="molecule type" value="Genomic_DNA"/>
</dbReference>
<dbReference type="RefSeq" id="WP_133825685.1">
    <property type="nucleotide sequence ID" value="NZ_BAABHR010000007.1"/>
</dbReference>
<dbReference type="PANTHER" id="PTHR21310">
    <property type="entry name" value="AMINOGLYCOSIDE PHOSPHOTRANSFERASE-RELATED-RELATED"/>
    <property type="match status" value="1"/>
</dbReference>
<dbReference type="Gene3D" id="3.30.200.20">
    <property type="entry name" value="Phosphorylase Kinase, domain 1"/>
    <property type="match status" value="1"/>
</dbReference>